<dbReference type="Gene3D" id="2.60.40.1470">
    <property type="entry name" value="ApaG domain"/>
    <property type="match status" value="1"/>
</dbReference>
<evidence type="ECO:0000313" key="3">
    <source>
        <dbReference type="Proteomes" id="UP001370490"/>
    </source>
</evidence>
<dbReference type="AlphaFoldDB" id="A0AAN8Z4U2"/>
<dbReference type="Proteomes" id="UP001370490">
    <property type="component" value="Unassembled WGS sequence"/>
</dbReference>
<dbReference type="PROSITE" id="PS51087">
    <property type="entry name" value="APAG"/>
    <property type="match status" value="1"/>
</dbReference>
<evidence type="ECO:0000313" key="2">
    <source>
        <dbReference type="EMBL" id="KAK6924841.1"/>
    </source>
</evidence>
<gene>
    <name evidence="2" type="ORF">RJ641_009167</name>
</gene>
<dbReference type="PANTHER" id="PTHR47191:SF2">
    <property type="entry name" value="OS05G0170800 PROTEIN"/>
    <property type="match status" value="1"/>
</dbReference>
<evidence type="ECO:0000259" key="1">
    <source>
        <dbReference type="PROSITE" id="PS51087"/>
    </source>
</evidence>
<proteinExistence type="predicted"/>
<dbReference type="Pfam" id="PF04379">
    <property type="entry name" value="DUF525"/>
    <property type="match status" value="1"/>
</dbReference>
<feature type="non-terminal residue" evidence="2">
    <location>
        <position position="1"/>
    </location>
</feature>
<accession>A0AAN8Z4U2</accession>
<dbReference type="InterPro" id="IPR007474">
    <property type="entry name" value="ApaG_domain"/>
</dbReference>
<reference evidence="2 3" key="1">
    <citation type="submission" date="2023-12" db="EMBL/GenBank/DDBJ databases">
        <title>A high-quality genome assembly for Dillenia turbinata (Dilleniales).</title>
        <authorList>
            <person name="Chanderbali A."/>
        </authorList>
    </citation>
    <scope>NUCLEOTIDE SEQUENCE [LARGE SCALE GENOMIC DNA]</scope>
    <source>
        <strain evidence="2">LSX21</strain>
        <tissue evidence="2">Leaf</tissue>
    </source>
</reference>
<sequence>DYEEAARICDSLRSFEEDMLLLHLWRLMKEAVADQNYFEVNSEKSGYFGWKMSKVMCYGTALAVPLKFSSNSVEQEEWESGSKSGVSTMKAEVSRPVQLLRTYLIITDARGKPRFFLFQRIGVIGEQPVILPKSGFEYSSACPLSTPNGRMSLYAVLSITINPLFDFSASQEGDFEMKHIDRVGSQTFNVAIAPFSFSIVGDDSDTF</sequence>
<dbReference type="SUPFAM" id="SSF110069">
    <property type="entry name" value="ApaG-like"/>
    <property type="match status" value="1"/>
</dbReference>
<dbReference type="PANTHER" id="PTHR47191">
    <property type="entry name" value="OS05G0170800 PROTEIN"/>
    <property type="match status" value="1"/>
</dbReference>
<name>A0AAN8Z4U2_9MAGN</name>
<comment type="caution">
    <text evidence="2">The sequence shown here is derived from an EMBL/GenBank/DDBJ whole genome shotgun (WGS) entry which is preliminary data.</text>
</comment>
<dbReference type="EMBL" id="JBAMMX010000016">
    <property type="protein sequence ID" value="KAK6924841.1"/>
    <property type="molecule type" value="Genomic_DNA"/>
</dbReference>
<dbReference type="InterPro" id="IPR050718">
    <property type="entry name" value="ApaG-like"/>
</dbReference>
<keyword evidence="3" id="KW-1185">Reference proteome</keyword>
<protein>
    <submittedName>
        <fullName evidence="2">ApaG domain</fullName>
    </submittedName>
</protein>
<dbReference type="InterPro" id="IPR036767">
    <property type="entry name" value="ApaG_sf"/>
</dbReference>
<organism evidence="2 3">
    <name type="scientific">Dillenia turbinata</name>
    <dbReference type="NCBI Taxonomy" id="194707"/>
    <lineage>
        <taxon>Eukaryota</taxon>
        <taxon>Viridiplantae</taxon>
        <taxon>Streptophyta</taxon>
        <taxon>Embryophyta</taxon>
        <taxon>Tracheophyta</taxon>
        <taxon>Spermatophyta</taxon>
        <taxon>Magnoliopsida</taxon>
        <taxon>eudicotyledons</taxon>
        <taxon>Gunneridae</taxon>
        <taxon>Pentapetalae</taxon>
        <taxon>Dilleniales</taxon>
        <taxon>Dilleniaceae</taxon>
        <taxon>Dillenia</taxon>
    </lineage>
</organism>
<feature type="domain" description="ApaG" evidence="1">
    <location>
        <begin position="54"/>
        <end position="204"/>
    </location>
</feature>